<evidence type="ECO:0000313" key="3">
    <source>
        <dbReference type="Proteomes" id="UP001260188"/>
    </source>
</evidence>
<dbReference type="EMBL" id="JAVIZA010000001">
    <property type="protein sequence ID" value="MDR6168761.1"/>
    <property type="molecule type" value="Genomic_DNA"/>
</dbReference>
<gene>
    <name evidence="2" type="ORF">QE367_002965</name>
</gene>
<reference evidence="2 3" key="1">
    <citation type="submission" date="2023-08" db="EMBL/GenBank/DDBJ databases">
        <title>Functional and genomic diversity of the sorghum phyllosphere microbiome.</title>
        <authorList>
            <person name="Shade A."/>
        </authorList>
    </citation>
    <scope>NUCLEOTIDE SEQUENCE [LARGE SCALE GENOMIC DNA]</scope>
    <source>
        <strain evidence="2 3">SORGH_AS_0919</strain>
    </source>
</reference>
<evidence type="ECO:0000256" key="1">
    <source>
        <dbReference type="SAM" id="MobiDB-lite"/>
    </source>
</evidence>
<dbReference type="RefSeq" id="WP_309667713.1">
    <property type="nucleotide sequence ID" value="NZ_JAVIZA010000001.1"/>
</dbReference>
<evidence type="ECO:0008006" key="4">
    <source>
        <dbReference type="Google" id="ProtNLM"/>
    </source>
</evidence>
<proteinExistence type="predicted"/>
<accession>A0ABU1I4E1</accession>
<name>A0ABU1I4E1_9MICO</name>
<feature type="region of interest" description="Disordered" evidence="1">
    <location>
        <begin position="85"/>
        <end position="112"/>
    </location>
</feature>
<keyword evidence="3" id="KW-1185">Reference proteome</keyword>
<protein>
    <recommendedName>
        <fullName evidence="4">XRE family transcriptional regulator</fullName>
    </recommendedName>
</protein>
<evidence type="ECO:0000313" key="2">
    <source>
        <dbReference type="EMBL" id="MDR6168761.1"/>
    </source>
</evidence>
<dbReference type="Proteomes" id="UP001260188">
    <property type="component" value="Unassembled WGS sequence"/>
</dbReference>
<organism evidence="2 3">
    <name type="scientific">Microbacterium paludicola</name>
    <dbReference type="NCBI Taxonomy" id="300019"/>
    <lineage>
        <taxon>Bacteria</taxon>
        <taxon>Bacillati</taxon>
        <taxon>Actinomycetota</taxon>
        <taxon>Actinomycetes</taxon>
        <taxon>Micrococcales</taxon>
        <taxon>Microbacteriaceae</taxon>
        <taxon>Microbacterium</taxon>
    </lineage>
</organism>
<sequence>MRAELERSGKTRAELAIAIAIAIAINRSRPTVSSKVAGYYPFRTDELAKAAAFLNCTVLELMQSALRQEAKEEIQVQDVRSGLDRRTNIYEQPPKAAAVTRRQAQGRALPTQ</sequence>
<comment type="caution">
    <text evidence="2">The sequence shown here is derived from an EMBL/GenBank/DDBJ whole genome shotgun (WGS) entry which is preliminary data.</text>
</comment>